<dbReference type="Pfam" id="PF08241">
    <property type="entry name" value="Methyltransf_11"/>
    <property type="match status" value="1"/>
</dbReference>
<dbReference type="CDD" id="cd02440">
    <property type="entry name" value="AdoMet_MTases"/>
    <property type="match status" value="1"/>
</dbReference>
<dbReference type="InterPro" id="IPR029063">
    <property type="entry name" value="SAM-dependent_MTases_sf"/>
</dbReference>
<proteinExistence type="predicted"/>
<sequence>MFNPGPLGLFLNPFFLARRALWHEMARQGGTLAGPMLDVGCGTKPYRELFELEEYIGLEIDSPSARTQSRADYFYDGKKFPFEAEIFNSVLCNQVLEHVFNPDDFLQEIHRVLRQGGMLLLTVPFVWDEHEQPYDYARYSTFGLKSLLERNGFNVLTQKKLLADSSILFQLINAYLFKVFHTRSALVNRLTVALLIAPVSALGLVFGALLPKNDDLFLDQLILAKRC</sequence>
<accession>A0A1L4A026</accession>
<dbReference type="STRING" id="1921510.BSL82_16155"/>
<dbReference type="GO" id="GO:0032259">
    <property type="term" value="P:methylation"/>
    <property type="evidence" value="ECO:0007669"/>
    <property type="project" value="UniProtKB-KW"/>
</dbReference>
<evidence type="ECO:0000313" key="3">
    <source>
        <dbReference type="Proteomes" id="UP000182063"/>
    </source>
</evidence>
<dbReference type="AlphaFoldDB" id="A0A1L4A026"/>
<feature type="domain" description="Methyltransferase type 11" evidence="1">
    <location>
        <begin position="37"/>
        <end position="120"/>
    </location>
</feature>
<gene>
    <name evidence="2" type="ORF">BSL82_16155</name>
</gene>
<keyword evidence="3" id="KW-1185">Reference proteome</keyword>
<reference evidence="3" key="1">
    <citation type="submission" date="2016-11" db="EMBL/GenBank/DDBJ databases">
        <title>Complete Genome Sequence of alachlor-degrading Sphingomonas sp. strain JJ-A5.</title>
        <authorList>
            <person name="Lee H."/>
            <person name="Ka J.-O."/>
        </authorList>
    </citation>
    <scope>NUCLEOTIDE SEQUENCE [LARGE SCALE GENOMIC DNA]</scope>
    <source>
        <strain evidence="3">JJ-A5</strain>
    </source>
</reference>
<evidence type="ECO:0000259" key="1">
    <source>
        <dbReference type="Pfam" id="PF08241"/>
    </source>
</evidence>
<dbReference type="SUPFAM" id="SSF53335">
    <property type="entry name" value="S-adenosyl-L-methionine-dependent methyltransferases"/>
    <property type="match status" value="1"/>
</dbReference>
<dbReference type="Gene3D" id="3.40.50.150">
    <property type="entry name" value="Vaccinia Virus protein VP39"/>
    <property type="match status" value="1"/>
</dbReference>
<dbReference type="InterPro" id="IPR013216">
    <property type="entry name" value="Methyltransf_11"/>
</dbReference>
<evidence type="ECO:0000313" key="2">
    <source>
        <dbReference type="EMBL" id="API61215.1"/>
    </source>
</evidence>
<dbReference type="KEGG" id="sphj:BSL82_16155"/>
<organism evidence="2 3">
    <name type="scientific">Tardibacter chloracetimidivorans</name>
    <dbReference type="NCBI Taxonomy" id="1921510"/>
    <lineage>
        <taxon>Bacteria</taxon>
        <taxon>Pseudomonadati</taxon>
        <taxon>Pseudomonadota</taxon>
        <taxon>Alphaproteobacteria</taxon>
        <taxon>Sphingomonadales</taxon>
        <taxon>Sphingomonadaceae</taxon>
        <taxon>Tardibacter</taxon>
    </lineage>
</organism>
<protein>
    <submittedName>
        <fullName evidence="2">Methylase</fullName>
    </submittedName>
</protein>
<dbReference type="EMBL" id="CP018221">
    <property type="protein sequence ID" value="API61215.1"/>
    <property type="molecule type" value="Genomic_DNA"/>
</dbReference>
<keyword evidence="2" id="KW-0808">Transferase</keyword>
<keyword evidence="2" id="KW-0489">Methyltransferase</keyword>
<dbReference type="Proteomes" id="UP000182063">
    <property type="component" value="Chromosome"/>
</dbReference>
<name>A0A1L4A026_9SPHN</name>
<dbReference type="GO" id="GO:0008757">
    <property type="term" value="F:S-adenosylmethionine-dependent methyltransferase activity"/>
    <property type="evidence" value="ECO:0007669"/>
    <property type="project" value="InterPro"/>
</dbReference>